<feature type="domain" description="DUF3741" evidence="2">
    <location>
        <begin position="244"/>
        <end position="266"/>
    </location>
</feature>
<evidence type="ECO:0000256" key="1">
    <source>
        <dbReference type="SAM" id="MobiDB-lite"/>
    </source>
</evidence>
<dbReference type="InterPro" id="IPR022212">
    <property type="entry name" value="DUF3741"/>
</dbReference>
<reference evidence="4" key="1">
    <citation type="journal article" date="2015" name="Nat. Genet.">
        <title>The pineapple genome and the evolution of CAM photosynthesis.</title>
        <authorList>
            <person name="Ming R."/>
            <person name="VanBuren R."/>
            <person name="Wai C.M."/>
            <person name="Tang H."/>
            <person name="Schatz M.C."/>
            <person name="Bowers J.E."/>
            <person name="Lyons E."/>
            <person name="Wang M.L."/>
            <person name="Chen J."/>
            <person name="Biggers E."/>
            <person name="Zhang J."/>
            <person name="Huang L."/>
            <person name="Zhang L."/>
            <person name="Miao W."/>
            <person name="Zhang J."/>
            <person name="Ye Z."/>
            <person name="Miao C."/>
            <person name="Lin Z."/>
            <person name="Wang H."/>
            <person name="Zhou H."/>
            <person name="Yim W.C."/>
            <person name="Priest H.D."/>
            <person name="Zheng C."/>
            <person name="Woodhouse M."/>
            <person name="Edger P.P."/>
            <person name="Guyot R."/>
            <person name="Guo H.B."/>
            <person name="Guo H."/>
            <person name="Zheng G."/>
            <person name="Singh R."/>
            <person name="Sharma A."/>
            <person name="Min X."/>
            <person name="Zheng Y."/>
            <person name="Lee H."/>
            <person name="Gurtowski J."/>
            <person name="Sedlazeck F.J."/>
            <person name="Harkess A."/>
            <person name="McKain M.R."/>
            <person name="Liao Z."/>
            <person name="Fang J."/>
            <person name="Liu J."/>
            <person name="Zhang X."/>
            <person name="Zhang Q."/>
            <person name="Hu W."/>
            <person name="Qin Y."/>
            <person name="Wang K."/>
            <person name="Chen L.Y."/>
            <person name="Shirley N."/>
            <person name="Lin Y.R."/>
            <person name="Liu L.Y."/>
            <person name="Hernandez A.G."/>
            <person name="Wright C.L."/>
            <person name="Bulone V."/>
            <person name="Tuskan G.A."/>
            <person name="Heath K."/>
            <person name="Zee F."/>
            <person name="Moore P.H."/>
            <person name="Sunkar R."/>
            <person name="Leebens-Mack J.H."/>
            <person name="Mockler T."/>
            <person name="Bennetzen J.L."/>
            <person name="Freeling M."/>
            <person name="Sankoff D."/>
            <person name="Paterson A.H."/>
            <person name="Zhu X."/>
            <person name="Yang X."/>
            <person name="Smith J.A."/>
            <person name="Cushman J.C."/>
            <person name="Paull R.E."/>
            <person name="Yu Q."/>
        </authorList>
    </citation>
    <scope>NUCLEOTIDE SEQUENCE [LARGE SCALE GENOMIC DNA]</scope>
    <source>
        <strain evidence="4">cv. F153</strain>
    </source>
</reference>
<feature type="compositionally biased region" description="Basic and acidic residues" evidence="1">
    <location>
        <begin position="524"/>
        <end position="543"/>
    </location>
</feature>
<feature type="region of interest" description="Disordered" evidence="1">
    <location>
        <begin position="38"/>
        <end position="57"/>
    </location>
</feature>
<name>A0A6P5ESD6_ANACO</name>
<dbReference type="AlphaFoldDB" id="A0A6P5ESD6"/>
<feature type="region of interest" description="Disordered" evidence="1">
    <location>
        <begin position="613"/>
        <end position="660"/>
    </location>
</feature>
<evidence type="ECO:0000259" key="3">
    <source>
        <dbReference type="Pfam" id="PF14309"/>
    </source>
</evidence>
<feature type="region of interest" description="Disordered" evidence="1">
    <location>
        <begin position="522"/>
        <end position="543"/>
    </location>
</feature>
<protein>
    <submittedName>
        <fullName evidence="5 6">Uncharacterized protein LOC109707316</fullName>
    </submittedName>
</protein>
<dbReference type="Proteomes" id="UP000515123">
    <property type="component" value="Linkage group 3"/>
</dbReference>
<gene>
    <name evidence="5 6 7" type="primary">LOC109707316</name>
</gene>
<dbReference type="GeneID" id="109707316"/>
<dbReference type="Pfam" id="PF12552">
    <property type="entry name" value="DUF3741"/>
    <property type="match status" value="1"/>
</dbReference>
<evidence type="ECO:0000313" key="4">
    <source>
        <dbReference type="Proteomes" id="UP000515123"/>
    </source>
</evidence>
<organism evidence="7">
    <name type="scientific">Ananas comosus</name>
    <name type="common">Pineapple</name>
    <name type="synonym">Ananas ananas</name>
    <dbReference type="NCBI Taxonomy" id="4615"/>
    <lineage>
        <taxon>Eukaryota</taxon>
        <taxon>Viridiplantae</taxon>
        <taxon>Streptophyta</taxon>
        <taxon>Embryophyta</taxon>
        <taxon>Tracheophyta</taxon>
        <taxon>Spermatophyta</taxon>
        <taxon>Magnoliopsida</taxon>
        <taxon>Liliopsida</taxon>
        <taxon>Poales</taxon>
        <taxon>Bromeliaceae</taxon>
        <taxon>Bromelioideae</taxon>
        <taxon>Ananas</taxon>
    </lineage>
</organism>
<feature type="domain" description="DUF4378" evidence="3">
    <location>
        <begin position="742"/>
        <end position="886"/>
    </location>
</feature>
<dbReference type="PANTHER" id="PTHR47857">
    <property type="entry name" value="EXPRESSED PROTEIN-RELATED"/>
    <property type="match status" value="1"/>
</dbReference>
<sequence>MMGKRARRRSPRSERYNLGCVWSLIRIFNFRRGRKLISDRKHGSSKHDVSGHARSKLNNVEEIPDHVDGTEETEFGRGYSGKPSVKALMEEEMASTQSLKKIPRDEVERILSDLGHEIVLEKNEKQSRKKNKAISDLHVNDLKRRGSVGSNVPKCVDHGSDFSFELAPNQVEIYKDQSDYQNVDFENNIEAYLALNSKLDRKHSDVIKDSYLQKALDNLADLVISHRIIDQKHLNGSTADQTTALDTLEILSSNKELYLRLLQDPNLNAFEHLQGLHSIQGDSIGSVEDIGSSERFEEYSTDEAFNKQIRHNLFWKSDKLKTRTPSQGGDSSQAISRIVVLKPNISREKDNLVTKNSTFSPQSRFQAADYNEKFVSNFSLREIKRRLRNSLGMNKREQHSISIDGVVHKMSYGYKDSVNSGKQFPRESSIKGLASKASAGTEGASKASAVDEYSKPKNCQLNIKSGIALSNGGSLFYEEAKKHLVEMIGNQNQYSSLPIRRISKSLATLLYLADCGLLSPRRNNGKEEPHLSPKDTRLSTKQEDDVQMLDASRQEVENIACEVCIAADEQVIEAKGELAFTPSQEENYSEKEIKAEGGRAIVDVEDINVCSNSDVSSESVVSEHDISTESFGEGGSEQSQLEKPELVDPSVSNFPNSPERIMEKPEISSSSTIPEIFNSSEPIFPLSFKKNNDTPEEISEERTTQTTHLLTDLPIQQSEIPFKEHHISLVPLRTLEDEKARFEYIATVVEASGLSTGESLESWYMDNQLLDPYLFDEVGALYNFNDESLLLFDCIGEVILEMREKIFQLTPSVSFVKHKDPASRGVNIIFEVSKCVEWYFQNQSPVTLDQIVRKDMAGKSWIDHRPESESIISESQDAILDDLLEEIVFDLWL</sequence>
<dbReference type="RefSeq" id="XP_020084080.1">
    <property type="nucleotide sequence ID" value="XM_020228491.1"/>
</dbReference>
<proteinExistence type="predicted"/>
<dbReference type="InterPro" id="IPR025486">
    <property type="entry name" value="DUF4378"/>
</dbReference>
<dbReference type="OrthoDB" id="770239at2759"/>
<dbReference type="RefSeq" id="XP_020084078.1">
    <property type="nucleotide sequence ID" value="XM_020228489.1"/>
</dbReference>
<keyword evidence="4" id="KW-1185">Reference proteome</keyword>
<feature type="compositionally biased region" description="Basic and acidic residues" evidence="1">
    <location>
        <begin position="38"/>
        <end position="51"/>
    </location>
</feature>
<evidence type="ECO:0000313" key="5">
    <source>
        <dbReference type="RefSeq" id="XP_020084078.1"/>
    </source>
</evidence>
<accession>A0A6P5ESD6</accession>
<dbReference type="Pfam" id="PF14309">
    <property type="entry name" value="DUF4378"/>
    <property type="match status" value="1"/>
</dbReference>
<reference evidence="5 6" key="2">
    <citation type="submission" date="2025-04" db="UniProtKB">
        <authorList>
            <consortium name="RefSeq"/>
        </authorList>
    </citation>
    <scope>IDENTIFICATION</scope>
    <source>
        <tissue evidence="5 6">Leaf</tissue>
    </source>
</reference>
<evidence type="ECO:0000313" key="6">
    <source>
        <dbReference type="RefSeq" id="XP_020084079.1"/>
    </source>
</evidence>
<evidence type="ECO:0000259" key="2">
    <source>
        <dbReference type="Pfam" id="PF12552"/>
    </source>
</evidence>
<dbReference type="RefSeq" id="XP_020084079.1">
    <property type="nucleotide sequence ID" value="XM_020228490.1"/>
</dbReference>
<evidence type="ECO:0000313" key="7">
    <source>
        <dbReference type="RefSeq" id="XP_020084080.1"/>
    </source>
</evidence>